<evidence type="ECO:0000313" key="5">
    <source>
        <dbReference type="EMBL" id="OGL55397.1"/>
    </source>
</evidence>
<dbReference type="SUPFAM" id="SSF52518">
    <property type="entry name" value="Thiamin diphosphate-binding fold (THDP-binding)"/>
    <property type="match status" value="1"/>
</dbReference>
<evidence type="ECO:0000256" key="1">
    <source>
        <dbReference type="ARBA" id="ARBA00001964"/>
    </source>
</evidence>
<evidence type="ECO:0000256" key="3">
    <source>
        <dbReference type="ARBA" id="ARBA00023052"/>
    </source>
</evidence>
<comment type="similarity">
    <text evidence="2">Belongs to the transketolase family.</text>
</comment>
<comment type="cofactor">
    <cofactor evidence="1">
        <name>thiamine diphosphate</name>
        <dbReference type="ChEBI" id="CHEBI:58937"/>
    </cofactor>
</comment>
<dbReference type="PANTHER" id="PTHR47514:SF1">
    <property type="entry name" value="TRANSKETOLASE N-TERMINAL SECTION-RELATED"/>
    <property type="match status" value="1"/>
</dbReference>
<dbReference type="Proteomes" id="UP000178082">
    <property type="component" value="Unassembled WGS sequence"/>
</dbReference>
<reference evidence="5 6" key="1">
    <citation type="journal article" date="2016" name="Nat. Commun.">
        <title>Thousands of microbial genomes shed light on interconnected biogeochemical processes in an aquifer system.</title>
        <authorList>
            <person name="Anantharaman K."/>
            <person name="Brown C.T."/>
            <person name="Hug L.A."/>
            <person name="Sharon I."/>
            <person name="Castelle C.J."/>
            <person name="Probst A.J."/>
            <person name="Thomas B.C."/>
            <person name="Singh A."/>
            <person name="Wilkins M.J."/>
            <person name="Karaoz U."/>
            <person name="Brodie E.L."/>
            <person name="Williams K.H."/>
            <person name="Hubbard S.S."/>
            <person name="Banfield J.F."/>
        </authorList>
    </citation>
    <scope>NUCLEOTIDE SEQUENCE [LARGE SCALE GENOMIC DNA]</scope>
</reference>
<dbReference type="PANTHER" id="PTHR47514">
    <property type="entry name" value="TRANSKETOLASE N-TERMINAL SECTION-RELATED"/>
    <property type="match status" value="1"/>
</dbReference>
<comment type="caution">
    <text evidence="5">The sequence shown here is derived from an EMBL/GenBank/DDBJ whole genome shotgun (WGS) entry which is preliminary data.</text>
</comment>
<dbReference type="InterPro" id="IPR029061">
    <property type="entry name" value="THDP-binding"/>
</dbReference>
<dbReference type="EMBL" id="MGDI01000001">
    <property type="protein sequence ID" value="OGL55397.1"/>
    <property type="molecule type" value="Genomic_DNA"/>
</dbReference>
<organism evidence="5 6">
    <name type="scientific">Candidatus Schekmanbacteria bacterium RIFCSPLOWO2_12_FULL_38_15</name>
    <dbReference type="NCBI Taxonomy" id="1817883"/>
    <lineage>
        <taxon>Bacteria</taxon>
        <taxon>Candidatus Schekmaniibacteriota</taxon>
    </lineage>
</organism>
<dbReference type="CDD" id="cd02012">
    <property type="entry name" value="TPP_TK"/>
    <property type="match status" value="1"/>
</dbReference>
<dbReference type="Gene3D" id="3.40.50.970">
    <property type="match status" value="1"/>
</dbReference>
<gene>
    <name evidence="5" type="ORF">A3G31_01125</name>
</gene>
<feature type="domain" description="Transketolase N-terminal" evidence="4">
    <location>
        <begin position="14"/>
        <end position="274"/>
    </location>
</feature>
<dbReference type="InterPro" id="IPR005474">
    <property type="entry name" value="Transketolase_N"/>
</dbReference>
<sequence length="276" mass="30568">MSLETEISRLENIARETRINILKMLTIAGSGHTGGSLSAVELLVSIYFHKMRHKPGNPKWEDRDKFVLSKGHAAPALYAVLAMSGYFPREELMNLRKMGSMLRGHPYNEVTPGVEVPTGSLGQGISMASGMALAAKLDKKPIRIYSLLGDGECQEGQVWEAAMSCAHYKLDNLCAMVDRNGFQIDGKIKDIMEIEPFSQKWKSFGWEVFEIDGHSFREILDALEKAEAVKGKPSVIIARTVKGKGISFIENVNKFHGTSPTKEELEKALKELGENA</sequence>
<dbReference type="AlphaFoldDB" id="A0A1F7SQC6"/>
<name>A0A1F7SQC6_9BACT</name>
<keyword evidence="3" id="KW-0786">Thiamine pyrophosphate</keyword>
<accession>A0A1F7SQC6</accession>
<evidence type="ECO:0000313" key="6">
    <source>
        <dbReference type="Proteomes" id="UP000178082"/>
    </source>
</evidence>
<dbReference type="Pfam" id="PF00456">
    <property type="entry name" value="Transketolase_N"/>
    <property type="match status" value="1"/>
</dbReference>
<dbReference type="STRING" id="1817883.A3G31_01125"/>
<evidence type="ECO:0000259" key="4">
    <source>
        <dbReference type="Pfam" id="PF00456"/>
    </source>
</evidence>
<evidence type="ECO:0000256" key="2">
    <source>
        <dbReference type="ARBA" id="ARBA00007131"/>
    </source>
</evidence>
<protein>
    <submittedName>
        <fullName evidence="5">Transketolase</fullName>
    </submittedName>
</protein>
<proteinExistence type="inferred from homology"/>